<evidence type="ECO:0000313" key="1">
    <source>
        <dbReference type="EMBL" id="KKN45721.1"/>
    </source>
</evidence>
<proteinExistence type="predicted"/>
<reference evidence="1" key="1">
    <citation type="journal article" date="2015" name="Nature">
        <title>Complex archaea that bridge the gap between prokaryotes and eukaryotes.</title>
        <authorList>
            <person name="Spang A."/>
            <person name="Saw J.H."/>
            <person name="Jorgensen S.L."/>
            <person name="Zaremba-Niedzwiedzka K."/>
            <person name="Martijn J."/>
            <person name="Lind A.E."/>
            <person name="van Eijk R."/>
            <person name="Schleper C."/>
            <person name="Guy L."/>
            <person name="Ettema T.J."/>
        </authorList>
    </citation>
    <scope>NUCLEOTIDE SEQUENCE</scope>
</reference>
<organism evidence="1">
    <name type="scientific">marine sediment metagenome</name>
    <dbReference type="NCBI Taxonomy" id="412755"/>
    <lineage>
        <taxon>unclassified sequences</taxon>
        <taxon>metagenomes</taxon>
        <taxon>ecological metagenomes</taxon>
    </lineage>
</organism>
<sequence length="83" mass="9671">MAVKTKTGYKCFYCEKSFTHPEKADVCRDSHDLVYIPMSREDLNKLRNFIMIPDEKILRGPRGKPIPAVRLIFNMIKGNRSLK</sequence>
<name>A0A0F9T9S7_9ZZZZ</name>
<dbReference type="AlphaFoldDB" id="A0A0F9T9S7"/>
<gene>
    <name evidence="1" type="ORF">LCGC14_0680390</name>
</gene>
<accession>A0A0F9T9S7</accession>
<comment type="caution">
    <text evidence="1">The sequence shown here is derived from an EMBL/GenBank/DDBJ whole genome shotgun (WGS) entry which is preliminary data.</text>
</comment>
<protein>
    <submittedName>
        <fullName evidence="1">Uncharacterized protein</fullName>
    </submittedName>
</protein>
<dbReference type="EMBL" id="LAZR01001371">
    <property type="protein sequence ID" value="KKN45721.1"/>
    <property type="molecule type" value="Genomic_DNA"/>
</dbReference>